<keyword evidence="1" id="KW-0472">Membrane</keyword>
<accession>A0A1S0TW98</accession>
<sequence length="170" mass="18926">MKESKLWEAALESAILIGLPIFSSPLSPLSISKIPASIAFNTKHLCLALLVSAFTIVAFSILVRKMTPKIRVRSKVGTPIIIRTAATHKKVRCNWPKALQRPLRPVALKICDRKICLFLYPYYASFLGNLQPKGYPQSFYKSIHIAINLDGSVTVMDDGRGTNLKTLLKM</sequence>
<gene>
    <name evidence="2" type="ORF">LOAG_07438</name>
</gene>
<organism evidence="2">
    <name type="scientific">Loa loa</name>
    <name type="common">Eye worm</name>
    <name type="synonym">Filaria loa</name>
    <dbReference type="NCBI Taxonomy" id="7209"/>
    <lineage>
        <taxon>Eukaryota</taxon>
        <taxon>Metazoa</taxon>
        <taxon>Ecdysozoa</taxon>
        <taxon>Nematoda</taxon>
        <taxon>Chromadorea</taxon>
        <taxon>Rhabditida</taxon>
        <taxon>Spirurina</taxon>
        <taxon>Spiruromorpha</taxon>
        <taxon>Filarioidea</taxon>
        <taxon>Onchocercidae</taxon>
        <taxon>Loa</taxon>
    </lineage>
</organism>
<feature type="transmembrane region" description="Helical" evidence="1">
    <location>
        <begin position="7"/>
        <end position="26"/>
    </location>
</feature>
<dbReference type="RefSeq" id="XP_003143019.1">
    <property type="nucleotide sequence ID" value="XM_003142971.1"/>
</dbReference>
<protein>
    <submittedName>
        <fullName evidence="2">Uncharacterized protein</fullName>
    </submittedName>
</protein>
<dbReference type="AlphaFoldDB" id="A0A1S0TW98"/>
<proteinExistence type="predicted"/>
<name>A0A1S0TW98_LOALO</name>
<dbReference type="EMBL" id="JH712095">
    <property type="protein sequence ID" value="EFO21051.1"/>
    <property type="molecule type" value="Genomic_DNA"/>
</dbReference>
<keyword evidence="1" id="KW-0812">Transmembrane</keyword>
<evidence type="ECO:0000313" key="2">
    <source>
        <dbReference type="EMBL" id="EFO21051.1"/>
    </source>
</evidence>
<evidence type="ECO:0000256" key="1">
    <source>
        <dbReference type="SAM" id="Phobius"/>
    </source>
</evidence>
<keyword evidence="1" id="KW-1133">Transmembrane helix</keyword>
<feature type="transmembrane region" description="Helical" evidence="1">
    <location>
        <begin position="38"/>
        <end position="63"/>
    </location>
</feature>
<dbReference type="InParanoid" id="A0A1S0TW98"/>
<dbReference type="GeneID" id="9944856"/>
<dbReference type="CTD" id="9944856"/>
<reference evidence="2" key="1">
    <citation type="submission" date="2012-04" db="EMBL/GenBank/DDBJ databases">
        <title>The Genome Sequence of Loa loa.</title>
        <authorList>
            <consortium name="The Broad Institute Genome Sequencing Platform"/>
            <consortium name="Broad Institute Genome Sequencing Center for Infectious Disease"/>
            <person name="Nutman T.B."/>
            <person name="Fink D.L."/>
            <person name="Russ C."/>
            <person name="Young S."/>
            <person name="Zeng Q."/>
            <person name="Gargeya S."/>
            <person name="Alvarado L."/>
            <person name="Berlin A."/>
            <person name="Chapman S.B."/>
            <person name="Chen Z."/>
            <person name="Freedman E."/>
            <person name="Gellesch M."/>
            <person name="Goldberg J."/>
            <person name="Griggs A."/>
            <person name="Gujja S."/>
            <person name="Heilman E.R."/>
            <person name="Heiman D."/>
            <person name="Howarth C."/>
            <person name="Mehta T."/>
            <person name="Neiman D."/>
            <person name="Pearson M."/>
            <person name="Roberts A."/>
            <person name="Saif S."/>
            <person name="Shea T."/>
            <person name="Shenoy N."/>
            <person name="Sisk P."/>
            <person name="Stolte C."/>
            <person name="Sykes S."/>
            <person name="White J."/>
            <person name="Yandava C."/>
            <person name="Haas B."/>
            <person name="Henn M.R."/>
            <person name="Nusbaum C."/>
            <person name="Birren B."/>
        </authorList>
    </citation>
    <scope>NUCLEOTIDE SEQUENCE [LARGE SCALE GENOMIC DNA]</scope>
</reference>
<dbReference type="KEGG" id="loa:LOAG_07438"/>